<dbReference type="PROSITE" id="PS51192">
    <property type="entry name" value="HELICASE_ATP_BIND_1"/>
    <property type="match status" value="1"/>
</dbReference>
<dbReference type="InterPro" id="IPR001650">
    <property type="entry name" value="Helicase_C-like"/>
</dbReference>
<evidence type="ECO:0000259" key="5">
    <source>
        <dbReference type="PROSITE" id="PS51194"/>
    </source>
</evidence>
<dbReference type="InterPro" id="IPR014001">
    <property type="entry name" value="Helicase_ATP-bd"/>
</dbReference>
<dbReference type="PROSITE" id="PS51194">
    <property type="entry name" value="HELICASE_CTER"/>
    <property type="match status" value="1"/>
</dbReference>
<dbReference type="PANTHER" id="PTHR30580">
    <property type="entry name" value="PRIMOSOMAL PROTEIN N"/>
    <property type="match status" value="1"/>
</dbReference>
<name>A0ABN1AVS4_9BACI</name>
<feature type="domain" description="Helicase ATP-binding" evidence="4">
    <location>
        <begin position="144"/>
        <end position="296"/>
    </location>
</feature>
<reference evidence="6 7" key="1">
    <citation type="journal article" date="2019" name="Int. J. Syst. Evol. Microbiol.">
        <title>The Global Catalogue of Microorganisms (GCM) 10K type strain sequencing project: providing services to taxonomists for standard genome sequencing and annotation.</title>
        <authorList>
            <consortium name="The Broad Institute Genomics Platform"/>
            <consortium name="The Broad Institute Genome Sequencing Center for Infectious Disease"/>
            <person name="Wu L."/>
            <person name="Ma J."/>
        </authorList>
    </citation>
    <scope>NUCLEOTIDE SEQUENCE [LARGE SCALE GENOMIC DNA]</scope>
    <source>
        <strain evidence="6 7">JCM 12389</strain>
    </source>
</reference>
<dbReference type="InterPro" id="IPR006935">
    <property type="entry name" value="Helicase/UvrB_N"/>
</dbReference>
<evidence type="ECO:0000313" key="6">
    <source>
        <dbReference type="EMBL" id="GAA0484892.1"/>
    </source>
</evidence>
<dbReference type="Proteomes" id="UP001500880">
    <property type="component" value="Unassembled WGS sequence"/>
</dbReference>
<sequence length="465" mass="52657">MNTIVPEHSPESPELIPSDHPLYPITVFCQSKLLLRQEIPASDEEFQDLIIKQYIQEIPGIEETITGHVCKRCGNQSRHWLGKIPQGPIQAVYCRKCIEMGRVSTFEPLYRWTGPEMPSPKVENPCQWDGSLTKFQEAASEKIKVAMADREQLLVWAVCGAGKTEMLFEGLTDAITRGDRICLATPRADVVRELVPRFREAFPDVAISALYGGSEEKREGAQLVISTTHQLLRFEAAFDVMIIDEVDAFPYHADKSLFFASERARRTSSSLIYLTATPRKGLKWKARLQWVPVVFVPARYHGHPLPIPRFVSTFRFAKLLSKNKLPKTIQAWIQEKHRQKRRFLLFVPTIEMAENLSKMRGIECVDAADPDRINKIENYRRGEMNALITTTILERGVTFPSIDVAVIDAGHNVFDEAALVQIAGRAGRNAADPDGDVVFFHQGLTKGMKGARKMITMMNRLARRK</sequence>
<gene>
    <name evidence="6" type="primary">comFA</name>
    <name evidence="6" type="ORF">GCM10008986_07660</name>
</gene>
<accession>A0ABN1AVS4</accession>
<comment type="caution">
    <text evidence="6">The sequence shown here is derived from an EMBL/GenBank/DDBJ whole genome shotgun (WGS) entry which is preliminary data.</text>
</comment>
<dbReference type="SMART" id="SM00487">
    <property type="entry name" value="DEXDc"/>
    <property type="match status" value="1"/>
</dbReference>
<keyword evidence="7" id="KW-1185">Reference proteome</keyword>
<evidence type="ECO:0000313" key="7">
    <source>
        <dbReference type="Proteomes" id="UP001500880"/>
    </source>
</evidence>
<dbReference type="Gene3D" id="3.40.50.300">
    <property type="entry name" value="P-loop containing nucleotide triphosphate hydrolases"/>
    <property type="match status" value="2"/>
</dbReference>
<dbReference type="EMBL" id="BAAADO010000002">
    <property type="protein sequence ID" value="GAA0484892.1"/>
    <property type="molecule type" value="Genomic_DNA"/>
</dbReference>
<keyword evidence="1" id="KW-0547">Nucleotide-binding</keyword>
<dbReference type="GO" id="GO:0004386">
    <property type="term" value="F:helicase activity"/>
    <property type="evidence" value="ECO:0007669"/>
    <property type="project" value="UniProtKB-KW"/>
</dbReference>
<keyword evidence="6" id="KW-0378">Hydrolase</keyword>
<evidence type="ECO:0000256" key="2">
    <source>
        <dbReference type="ARBA" id="ARBA00022840"/>
    </source>
</evidence>
<dbReference type="SUPFAM" id="SSF52540">
    <property type="entry name" value="P-loop containing nucleoside triphosphate hydrolases"/>
    <property type="match status" value="1"/>
</dbReference>
<keyword evidence="3" id="KW-0238">DNA-binding</keyword>
<feature type="domain" description="Helicase C-terminal" evidence="5">
    <location>
        <begin position="328"/>
        <end position="465"/>
    </location>
</feature>
<keyword evidence="2" id="KW-0067">ATP-binding</keyword>
<dbReference type="SMART" id="SM00490">
    <property type="entry name" value="HELICc"/>
    <property type="match status" value="1"/>
</dbReference>
<dbReference type="PANTHER" id="PTHR30580:SF1">
    <property type="entry name" value="COMF OPERON PROTEIN 1"/>
    <property type="match status" value="1"/>
</dbReference>
<dbReference type="InterPro" id="IPR027417">
    <property type="entry name" value="P-loop_NTPase"/>
</dbReference>
<dbReference type="Pfam" id="PF04851">
    <property type="entry name" value="ResIII"/>
    <property type="match status" value="1"/>
</dbReference>
<evidence type="ECO:0000256" key="1">
    <source>
        <dbReference type="ARBA" id="ARBA00022741"/>
    </source>
</evidence>
<evidence type="ECO:0000259" key="4">
    <source>
        <dbReference type="PROSITE" id="PS51192"/>
    </source>
</evidence>
<proteinExistence type="predicted"/>
<protein>
    <submittedName>
        <fullName evidence="6">ATP-dependent helicase ComFA</fullName>
    </submittedName>
</protein>
<dbReference type="Pfam" id="PF00271">
    <property type="entry name" value="Helicase_C"/>
    <property type="match status" value="1"/>
</dbReference>
<evidence type="ECO:0000256" key="3">
    <source>
        <dbReference type="ARBA" id="ARBA00023125"/>
    </source>
</evidence>
<keyword evidence="6" id="KW-0347">Helicase</keyword>
<organism evidence="6 7">
    <name type="scientific">Salinibacillus aidingensis</name>
    <dbReference type="NCBI Taxonomy" id="237684"/>
    <lineage>
        <taxon>Bacteria</taxon>
        <taxon>Bacillati</taxon>
        <taxon>Bacillota</taxon>
        <taxon>Bacilli</taxon>
        <taxon>Bacillales</taxon>
        <taxon>Bacillaceae</taxon>
        <taxon>Salinibacillus</taxon>
    </lineage>
</organism>
<dbReference type="RefSeq" id="WP_343837814.1">
    <property type="nucleotide sequence ID" value="NZ_BAAADO010000002.1"/>
</dbReference>